<organism evidence="2 3">
    <name type="scientific">Niastella vici</name>
    <dbReference type="NCBI Taxonomy" id="1703345"/>
    <lineage>
        <taxon>Bacteria</taxon>
        <taxon>Pseudomonadati</taxon>
        <taxon>Bacteroidota</taxon>
        <taxon>Chitinophagia</taxon>
        <taxon>Chitinophagales</taxon>
        <taxon>Chitinophagaceae</taxon>
        <taxon>Niastella</taxon>
    </lineage>
</organism>
<comment type="caution">
    <text evidence="2">The sequence shown here is derived from an EMBL/GenBank/DDBJ whole genome shotgun (WGS) entry which is preliminary data.</text>
</comment>
<dbReference type="Pfam" id="PF13588">
    <property type="entry name" value="HSDR_N_2"/>
    <property type="match status" value="1"/>
</dbReference>
<proteinExistence type="predicted"/>
<protein>
    <submittedName>
        <fullName evidence="2">Restriction endonuclease subunit R</fullName>
    </submittedName>
</protein>
<evidence type="ECO:0000313" key="2">
    <source>
        <dbReference type="EMBL" id="OQP62056.1"/>
    </source>
</evidence>
<gene>
    <name evidence="2" type="ORF">A3860_29320</name>
</gene>
<dbReference type="Gene3D" id="3.90.1570.30">
    <property type="match status" value="1"/>
</dbReference>
<dbReference type="OrthoDB" id="9790377at2"/>
<dbReference type="EMBL" id="LVYD01000052">
    <property type="protein sequence ID" value="OQP62056.1"/>
    <property type="molecule type" value="Genomic_DNA"/>
</dbReference>
<dbReference type="InterPro" id="IPR029464">
    <property type="entry name" value="HSDR_N"/>
</dbReference>
<dbReference type="AlphaFoldDB" id="A0A1V9FUZ1"/>
<evidence type="ECO:0000313" key="3">
    <source>
        <dbReference type="Proteomes" id="UP000192796"/>
    </source>
</evidence>
<keyword evidence="3" id="KW-1185">Reference proteome</keyword>
<evidence type="ECO:0000259" key="1">
    <source>
        <dbReference type="Pfam" id="PF13588"/>
    </source>
</evidence>
<dbReference type="RefSeq" id="WP_081149586.1">
    <property type="nucleotide sequence ID" value="NZ_LVYD01000052.1"/>
</dbReference>
<keyword evidence="2" id="KW-0378">Hydrolase</keyword>
<dbReference type="Proteomes" id="UP000192796">
    <property type="component" value="Unassembled WGS sequence"/>
</dbReference>
<accession>A0A1V9FUZ1</accession>
<reference evidence="2 3" key="1">
    <citation type="submission" date="2016-03" db="EMBL/GenBank/DDBJ databases">
        <title>Niastella vici sp. nov., isolated from farmland soil.</title>
        <authorList>
            <person name="Chen L."/>
            <person name="Wang D."/>
            <person name="Yang S."/>
            <person name="Wang G."/>
        </authorList>
    </citation>
    <scope>NUCLEOTIDE SEQUENCE [LARGE SCALE GENOMIC DNA]</scope>
    <source>
        <strain evidence="2 3">DJ57</strain>
    </source>
</reference>
<keyword evidence="2" id="KW-0255">Endonuclease</keyword>
<name>A0A1V9FUZ1_9BACT</name>
<dbReference type="STRING" id="1703345.A3860_29320"/>
<dbReference type="GO" id="GO:0004519">
    <property type="term" value="F:endonuclease activity"/>
    <property type="evidence" value="ECO:0007669"/>
    <property type="project" value="UniProtKB-KW"/>
</dbReference>
<sequence length="146" mass="17390">MIRIEYPDFPFRMKKEEGKEFIFDENRRQWLRLTSEEWVRQNFMQYLLQVKKYPGSLTAVEKEIRLGELKKRFDILVYDAQHQPWLMVECKGMEVALNDAVLQQVLRYNIAVPVPYLVITNGSACFAYIRKNNQLQLLEALPEFGI</sequence>
<keyword evidence="2" id="KW-0540">Nuclease</keyword>
<feature type="domain" description="Type I restriction enzyme R protein N-terminal" evidence="1">
    <location>
        <begin position="36"/>
        <end position="142"/>
    </location>
</feature>